<comment type="caution">
    <text evidence="4">The sequence shown here is derived from an EMBL/GenBank/DDBJ whole genome shotgun (WGS) entry which is preliminary data.</text>
</comment>
<name>A0ABD0LAE4_9CAEN</name>
<proteinExistence type="predicted"/>
<evidence type="ECO:0000313" key="5">
    <source>
        <dbReference type="Proteomes" id="UP001519460"/>
    </source>
</evidence>
<keyword evidence="3" id="KW-0812">Transmembrane</keyword>
<evidence type="ECO:0000256" key="3">
    <source>
        <dbReference type="SAM" id="Phobius"/>
    </source>
</evidence>
<feature type="region of interest" description="Disordered" evidence="2">
    <location>
        <begin position="22"/>
        <end position="68"/>
    </location>
</feature>
<evidence type="ECO:0000256" key="1">
    <source>
        <dbReference type="SAM" id="Coils"/>
    </source>
</evidence>
<feature type="compositionally biased region" description="Pro residues" evidence="2">
    <location>
        <begin position="493"/>
        <end position="506"/>
    </location>
</feature>
<feature type="compositionally biased region" description="Acidic residues" evidence="2">
    <location>
        <begin position="555"/>
        <end position="572"/>
    </location>
</feature>
<feature type="coiled-coil region" evidence="1">
    <location>
        <begin position="451"/>
        <end position="485"/>
    </location>
</feature>
<sequence>MSDASDLGSSGLSDWALVNSQGELEGSDVDSTASSIEVMGVEEERQDIENGPGNHSNPSSRDSSPECIELEQLMKAAESDFVRLEKDCSSTNITESEGEEPHGEAESVSRSRFNLSSSGSSVGSGFNFLAGARECLPPPPVEAPPSHPAELLPPSPPTLPPPPPPPQPPQVPPQPAYNGAEDADDADTESSTEQDEDDRIESEQSDDANSAPPDDQDQPDLSSVDDIGDLPLVPGAVERHYIHHDNQQLNLKLNCVVVTVILVVFGLGLGHWIGERFPTLKVIAGSAREHLSQMEIQLEQMQRLHEMQDEYVQCLSRNDELLMSSEQVLQGERSRHQEAMADLRDNNRELQEQLQGAQDQLEALISQRRSSSGHPDTHKYSPVQELHFALEGDYTFGEKMSLSELLFVREDVFQDKVAALDPSLQSQLLEARRSMQQMLQDRETASSLGFAEEVKSELVEARQRANQLKMENEELRLMIARQRYEHHPGNPASAPPPAPIAPPPLACPSQDDVDELVVENSHLKSQLLQYQQKEGAEEAEDEVLEFTNISYGSSADDEDADDVTVEVEDEDPSSPSQQTTTATQEKSVNDVPQPVPIDVNLLQRNLSQERQRADMWRRLYLAQRDDTKQGSEVHPINATSCLQYLAQHMNASLLMEYMSRWNVSGSGMEDFANLTYLLSSISELQQNLMQSLPSLWDQLSATFHDMRSDFVSDDDGVMPEEQPVRSDSDESMDGEGADEKRGNPKQRKWSDGVKNLLNKTRATMSNVSAQLQQTWGKVKEASQQLWPSKDSVISRMAARVTEGVTKISNKLHKRASSWFNRSSKRDKRGKHKAKRHAEFRDSDEGESARQAHMRKEGNNPEHPRHEKAKKDGKVPPRHIHQHHNKQHVHKPSKEAEDRAKHHAAQPEKPTTKAERKMQKRDGKVPNRHAFHRHAKPMIINSCGSCGGL</sequence>
<feature type="transmembrane region" description="Helical" evidence="3">
    <location>
        <begin position="253"/>
        <end position="273"/>
    </location>
</feature>
<feature type="compositionally biased region" description="Pro residues" evidence="2">
    <location>
        <begin position="136"/>
        <end position="175"/>
    </location>
</feature>
<dbReference type="AlphaFoldDB" id="A0ABD0LAE4"/>
<feature type="region of interest" description="Disordered" evidence="2">
    <location>
        <begin position="486"/>
        <end position="510"/>
    </location>
</feature>
<feature type="compositionally biased region" description="Low complexity" evidence="2">
    <location>
        <begin position="573"/>
        <end position="584"/>
    </location>
</feature>
<dbReference type="Proteomes" id="UP001519460">
    <property type="component" value="Unassembled WGS sequence"/>
</dbReference>
<feature type="compositionally biased region" description="Basic and acidic residues" evidence="2">
    <location>
        <begin position="99"/>
        <end position="109"/>
    </location>
</feature>
<feature type="compositionally biased region" description="Basic and acidic residues" evidence="2">
    <location>
        <begin position="909"/>
        <end position="924"/>
    </location>
</feature>
<keyword evidence="3" id="KW-0472">Membrane</keyword>
<gene>
    <name evidence="4" type="ORF">BaRGS_00012793</name>
</gene>
<feature type="compositionally biased region" description="Low complexity" evidence="2">
    <location>
        <begin position="110"/>
        <end position="129"/>
    </location>
</feature>
<organism evidence="4 5">
    <name type="scientific">Batillaria attramentaria</name>
    <dbReference type="NCBI Taxonomy" id="370345"/>
    <lineage>
        <taxon>Eukaryota</taxon>
        <taxon>Metazoa</taxon>
        <taxon>Spiralia</taxon>
        <taxon>Lophotrochozoa</taxon>
        <taxon>Mollusca</taxon>
        <taxon>Gastropoda</taxon>
        <taxon>Caenogastropoda</taxon>
        <taxon>Sorbeoconcha</taxon>
        <taxon>Cerithioidea</taxon>
        <taxon>Batillariidae</taxon>
        <taxon>Batillaria</taxon>
    </lineage>
</organism>
<feature type="region of interest" description="Disordered" evidence="2">
    <location>
        <begin position="710"/>
        <end position="751"/>
    </location>
</feature>
<feature type="region of interest" description="Disordered" evidence="2">
    <location>
        <begin position="815"/>
        <end position="948"/>
    </location>
</feature>
<feature type="coiled-coil region" evidence="1">
    <location>
        <begin position="333"/>
        <end position="367"/>
    </location>
</feature>
<protein>
    <submittedName>
        <fullName evidence="4">Uncharacterized protein</fullName>
    </submittedName>
</protein>
<feature type="compositionally biased region" description="Low complexity" evidence="2">
    <location>
        <begin position="207"/>
        <end position="225"/>
    </location>
</feature>
<feature type="region of interest" description="Disordered" evidence="2">
    <location>
        <begin position="550"/>
        <end position="593"/>
    </location>
</feature>
<keyword evidence="3" id="KW-1133">Transmembrane helix</keyword>
<feature type="compositionally biased region" description="Polar residues" evidence="2">
    <location>
        <begin position="53"/>
        <end position="62"/>
    </location>
</feature>
<feature type="compositionally biased region" description="Basic residues" evidence="2">
    <location>
        <begin position="875"/>
        <end position="890"/>
    </location>
</feature>
<feature type="compositionally biased region" description="Basic residues" evidence="2">
    <location>
        <begin position="925"/>
        <end position="935"/>
    </location>
</feature>
<dbReference type="PANTHER" id="PTHR48125">
    <property type="entry name" value="LP07818P1"/>
    <property type="match status" value="1"/>
</dbReference>
<evidence type="ECO:0000313" key="4">
    <source>
        <dbReference type="EMBL" id="KAK7496092.1"/>
    </source>
</evidence>
<feature type="region of interest" description="Disordered" evidence="2">
    <location>
        <begin position="87"/>
        <end position="230"/>
    </location>
</feature>
<feature type="compositionally biased region" description="Basic and acidic residues" evidence="2">
    <location>
        <begin position="836"/>
        <end position="874"/>
    </location>
</feature>
<accession>A0ABD0LAE4</accession>
<reference evidence="4 5" key="1">
    <citation type="journal article" date="2023" name="Sci. Data">
        <title>Genome assembly of the Korean intertidal mud-creeper Batillaria attramentaria.</title>
        <authorList>
            <person name="Patra A.K."/>
            <person name="Ho P.T."/>
            <person name="Jun S."/>
            <person name="Lee S.J."/>
            <person name="Kim Y."/>
            <person name="Won Y.J."/>
        </authorList>
    </citation>
    <scope>NUCLEOTIDE SEQUENCE [LARGE SCALE GENOMIC DNA]</scope>
    <source>
        <strain evidence="4">Wonlab-2016</strain>
    </source>
</reference>
<feature type="compositionally biased region" description="Basic residues" evidence="2">
    <location>
        <begin position="822"/>
        <end position="835"/>
    </location>
</feature>
<dbReference type="EMBL" id="JACVVK020000070">
    <property type="protein sequence ID" value="KAK7496092.1"/>
    <property type="molecule type" value="Genomic_DNA"/>
</dbReference>
<feature type="compositionally biased region" description="Acidic residues" evidence="2">
    <location>
        <begin position="181"/>
        <end position="206"/>
    </location>
</feature>
<keyword evidence="1" id="KW-0175">Coiled coil</keyword>
<keyword evidence="5" id="KW-1185">Reference proteome</keyword>
<dbReference type="PANTHER" id="PTHR48125:SF12">
    <property type="entry name" value="AT HOOK TRANSCRIPTION FACTOR FAMILY-RELATED"/>
    <property type="match status" value="1"/>
</dbReference>
<evidence type="ECO:0000256" key="2">
    <source>
        <dbReference type="SAM" id="MobiDB-lite"/>
    </source>
</evidence>